<comment type="similarity">
    <text evidence="2 10">Belongs to the CobT family.</text>
</comment>
<dbReference type="EMBL" id="QRDW01000009">
    <property type="protein sequence ID" value="RED47664.1"/>
    <property type="molecule type" value="Genomic_DNA"/>
</dbReference>
<keyword evidence="12" id="KW-1185">Reference proteome</keyword>
<dbReference type="SUPFAM" id="SSF52733">
    <property type="entry name" value="Nicotinate mononucleotide:5,6-dimethylbenzimidazole phosphoribosyltransferase (CobT)"/>
    <property type="match status" value="1"/>
</dbReference>
<evidence type="ECO:0000256" key="8">
    <source>
        <dbReference type="ARBA" id="ARBA00030686"/>
    </source>
</evidence>
<dbReference type="UniPathway" id="UPA00061">
    <property type="reaction ID" value="UER00516"/>
</dbReference>
<organism evidence="11 12">
    <name type="scientific">Aestuariispira insulae</name>
    <dbReference type="NCBI Taxonomy" id="1461337"/>
    <lineage>
        <taxon>Bacteria</taxon>
        <taxon>Pseudomonadati</taxon>
        <taxon>Pseudomonadota</taxon>
        <taxon>Alphaproteobacteria</taxon>
        <taxon>Rhodospirillales</taxon>
        <taxon>Kiloniellaceae</taxon>
        <taxon>Aestuariispira</taxon>
    </lineage>
</organism>
<dbReference type="InterPro" id="IPR036087">
    <property type="entry name" value="Nict_dMeBzImd_PRibTrfase_sf"/>
</dbReference>
<keyword evidence="7 10" id="KW-0808">Transferase</keyword>
<name>A0A3D9HDW4_9PROT</name>
<dbReference type="Pfam" id="PF02277">
    <property type="entry name" value="DBI_PRT"/>
    <property type="match status" value="1"/>
</dbReference>
<evidence type="ECO:0000256" key="6">
    <source>
        <dbReference type="ARBA" id="ARBA00022676"/>
    </source>
</evidence>
<evidence type="ECO:0000256" key="2">
    <source>
        <dbReference type="ARBA" id="ARBA00007110"/>
    </source>
</evidence>
<gene>
    <name evidence="10" type="primary">cobT</name>
    <name evidence="11" type="ORF">DFP90_10928</name>
</gene>
<evidence type="ECO:0000256" key="4">
    <source>
        <dbReference type="ARBA" id="ARBA00015486"/>
    </source>
</evidence>
<comment type="catalytic activity">
    <reaction evidence="9 10">
        <text>5,6-dimethylbenzimidazole + nicotinate beta-D-ribonucleotide = alpha-ribazole 5'-phosphate + nicotinate + H(+)</text>
        <dbReference type="Rhea" id="RHEA:11196"/>
        <dbReference type="ChEBI" id="CHEBI:15378"/>
        <dbReference type="ChEBI" id="CHEBI:15890"/>
        <dbReference type="ChEBI" id="CHEBI:32544"/>
        <dbReference type="ChEBI" id="CHEBI:57502"/>
        <dbReference type="ChEBI" id="CHEBI:57918"/>
        <dbReference type="EC" id="2.4.2.21"/>
    </reaction>
</comment>
<dbReference type="HAMAP" id="MF_00230">
    <property type="entry name" value="CobT"/>
    <property type="match status" value="1"/>
</dbReference>
<dbReference type="Proteomes" id="UP000256845">
    <property type="component" value="Unassembled WGS sequence"/>
</dbReference>
<dbReference type="NCBIfam" id="NF000996">
    <property type="entry name" value="PRK00105.1"/>
    <property type="match status" value="1"/>
</dbReference>
<dbReference type="PANTHER" id="PTHR43463:SF1">
    <property type="entry name" value="NICOTINATE-NUCLEOTIDE--DIMETHYLBENZIMIDAZOLE PHOSPHORIBOSYLTRANSFERASE"/>
    <property type="match status" value="1"/>
</dbReference>
<sequence>MSENPSKATFAELRELISHFPGANETARNFAREREGQLTKPPGALGRLEEVSEWFASWQGKDRPEIKRPRVAVFAGNHGVAAQGVSAFPQEVTVQMVANFQHGGAAVNQLCKAHDAELRVYEMALENPTEDFTQAPAMTEEECATAVSYGMMAVEDGLDCLCVGEMGIANSTSGAALAHALFGGEARDWVGPGTGVQGEAFENKVRVVGEAVALHQAAMTDPLEVLRHLGGFELAAIVGAVIAARIARVPVILDGYATTAAASVLFKMDPHALDHCIVGHLSAEPSHIHLLEAIGKQPLVNLNMRLGEASGAAVALGIVKSALACHNGMATFAEAGVSGA</sequence>
<proteinExistence type="inferred from homology"/>
<evidence type="ECO:0000256" key="1">
    <source>
        <dbReference type="ARBA" id="ARBA00005049"/>
    </source>
</evidence>
<evidence type="ECO:0000256" key="10">
    <source>
        <dbReference type="HAMAP-Rule" id="MF_00230"/>
    </source>
</evidence>
<dbReference type="Gene3D" id="1.10.1610.10">
    <property type="match status" value="1"/>
</dbReference>
<dbReference type="RefSeq" id="WP_115937822.1">
    <property type="nucleotide sequence ID" value="NZ_QRDW01000009.1"/>
</dbReference>
<evidence type="ECO:0000256" key="3">
    <source>
        <dbReference type="ARBA" id="ARBA00011991"/>
    </source>
</evidence>
<dbReference type="Gene3D" id="3.40.50.10210">
    <property type="match status" value="1"/>
</dbReference>
<dbReference type="EC" id="2.4.2.21" evidence="3 10"/>
<dbReference type="OrthoDB" id="9781491at2"/>
<dbReference type="AlphaFoldDB" id="A0A3D9HDW4"/>
<dbReference type="InterPro" id="IPR017846">
    <property type="entry name" value="Nict_dMeBzImd_PRibTrfase_bact"/>
</dbReference>
<accession>A0A3D9HDW4</accession>
<keyword evidence="5 10" id="KW-0169">Cobalamin biosynthesis</keyword>
<protein>
    <recommendedName>
        <fullName evidence="4 10">Nicotinate-nucleotide--dimethylbenzimidazole phosphoribosyltransferase</fullName>
        <shortName evidence="10">NN:DBI PRT</shortName>
        <ecNumber evidence="3 10">2.4.2.21</ecNumber>
    </recommendedName>
    <alternativeName>
        <fullName evidence="8 10">N(1)-alpha-phosphoribosyltransferase</fullName>
    </alternativeName>
</protein>
<comment type="caution">
    <text evidence="11">The sequence shown here is derived from an EMBL/GenBank/DDBJ whole genome shotgun (WGS) entry which is preliminary data.</text>
</comment>
<dbReference type="InterPro" id="IPR023195">
    <property type="entry name" value="Nict_dMeBzImd_PRibTrfase_N"/>
</dbReference>
<dbReference type="InterPro" id="IPR003200">
    <property type="entry name" value="Nict_dMeBzImd_PRibTrfase"/>
</dbReference>
<evidence type="ECO:0000256" key="5">
    <source>
        <dbReference type="ARBA" id="ARBA00022573"/>
    </source>
</evidence>
<evidence type="ECO:0000256" key="7">
    <source>
        <dbReference type="ARBA" id="ARBA00022679"/>
    </source>
</evidence>
<dbReference type="NCBIfam" id="TIGR03160">
    <property type="entry name" value="cobT_DBIPRT"/>
    <property type="match status" value="1"/>
</dbReference>
<comment type="function">
    <text evidence="10">Catalyzes the synthesis of alpha-ribazole-5'-phosphate from nicotinate mononucleotide (NAMN) and 5,6-dimethylbenzimidazole (DMB).</text>
</comment>
<dbReference type="GO" id="GO:0009236">
    <property type="term" value="P:cobalamin biosynthetic process"/>
    <property type="evidence" value="ECO:0007669"/>
    <property type="project" value="UniProtKB-UniRule"/>
</dbReference>
<evidence type="ECO:0000313" key="12">
    <source>
        <dbReference type="Proteomes" id="UP000256845"/>
    </source>
</evidence>
<dbReference type="CDD" id="cd02439">
    <property type="entry name" value="DMB-PRT_CobT"/>
    <property type="match status" value="1"/>
</dbReference>
<evidence type="ECO:0000256" key="9">
    <source>
        <dbReference type="ARBA" id="ARBA00047340"/>
    </source>
</evidence>
<evidence type="ECO:0000313" key="11">
    <source>
        <dbReference type="EMBL" id="RED47664.1"/>
    </source>
</evidence>
<comment type="pathway">
    <text evidence="1 10">Nucleoside biosynthesis; alpha-ribazole biosynthesis; alpha-ribazole from 5,6-dimethylbenzimidazole: step 1/2.</text>
</comment>
<reference evidence="11 12" key="1">
    <citation type="submission" date="2018-07" db="EMBL/GenBank/DDBJ databases">
        <title>Genomic Encyclopedia of Type Strains, Phase III (KMG-III): the genomes of soil and plant-associated and newly described type strains.</title>
        <authorList>
            <person name="Whitman W."/>
        </authorList>
    </citation>
    <scope>NUCLEOTIDE SEQUENCE [LARGE SCALE GENOMIC DNA]</scope>
    <source>
        <strain evidence="11 12">CECT 8488</strain>
    </source>
</reference>
<dbReference type="GO" id="GO:0008939">
    <property type="term" value="F:nicotinate-nucleotide-dimethylbenzimidazole phosphoribosyltransferase activity"/>
    <property type="evidence" value="ECO:0007669"/>
    <property type="project" value="UniProtKB-UniRule"/>
</dbReference>
<dbReference type="PANTHER" id="PTHR43463">
    <property type="entry name" value="NICOTINATE-NUCLEOTIDE--DIMETHYLBENZIMIDAZOLE PHOSPHORIBOSYLTRANSFERASE"/>
    <property type="match status" value="1"/>
</dbReference>
<keyword evidence="6 10" id="KW-0328">Glycosyltransferase</keyword>
<feature type="active site" description="Proton acceptor" evidence="10">
    <location>
        <position position="308"/>
    </location>
</feature>